<dbReference type="PANTHER" id="PTHR45999:SF4">
    <property type="entry name" value="UNC-13-4A, ISOFORM B"/>
    <property type="match status" value="1"/>
</dbReference>
<sequence length="565" mass="65329">MVERTISLDEDGDSVKYGARRPLPAGLYSFLCIQKGIADDMMRLELRFERNLIVCSTAVVNILCQNNIAYAKKLFNEAIRNHDEKSWRIIRATNGIEQALNFVEEGFERFAEFDRLEKNVEIVDFDAVRLTSQRLLRTTREMCEKMQIEKLLQEFVELKIDIISRIARNLCADLDQLKGYYNTREVTINEKIEGTLECCYGLVDDVKGLLLPNCFKISTKFLASSLEIEVRKFLKQKQTADYYSNIYIALKYIYEMLEIENEKDIDLLKNLHLNSFSTNDLILSYYDSICEKIERSTNFGNVPNIDIQIQHSKIEPKNANDLMEIAIQIKLVKMSPMEWIDILSDRVDYFTKFELLPKVLFPSNKFDSPMTNPVPQSTTPQWKELFEIRVPLDSFFTRGACLSISVFDHELQADRLIGRGFIPLHSVPSTTSTLRIPLLSADFQADNNSDNPFFQLLKAQNENDKNLGGRRRNVIARSGKPRRKLGENGRGQQEKQENLEEPKKTVKDDEQFIKVPHHVDRKSRRRQNSNEPIRAGHGKPQKKKGQRKGPNDSFENDTELPQANI</sequence>
<keyword evidence="6" id="KW-1185">Reference proteome</keyword>
<dbReference type="Pfam" id="PF00168">
    <property type="entry name" value="C2"/>
    <property type="match status" value="1"/>
</dbReference>
<feature type="region of interest" description="Disordered" evidence="3">
    <location>
        <begin position="461"/>
        <end position="565"/>
    </location>
</feature>
<dbReference type="OrthoDB" id="7976202at2759"/>
<comment type="similarity">
    <text evidence="1">Belongs to the unc-13 family.</text>
</comment>
<comment type="caution">
    <text evidence="5">The sequence shown here is derived from an EMBL/GenBank/DDBJ whole genome shotgun (WGS) entry which is preliminary data.</text>
</comment>
<dbReference type="PANTHER" id="PTHR45999">
    <property type="entry name" value="UNC-13-4A, ISOFORM B"/>
    <property type="match status" value="1"/>
</dbReference>
<accession>A0A9P1I861</accession>
<dbReference type="Proteomes" id="UP001152747">
    <property type="component" value="Unassembled WGS sequence"/>
</dbReference>
<evidence type="ECO:0000259" key="4">
    <source>
        <dbReference type="PROSITE" id="PS50004"/>
    </source>
</evidence>
<feature type="compositionally biased region" description="Basic and acidic residues" evidence="3">
    <location>
        <begin position="484"/>
        <end position="512"/>
    </location>
</feature>
<feature type="domain" description="C2" evidence="4">
    <location>
        <begin position="303"/>
        <end position="438"/>
    </location>
</feature>
<dbReference type="SUPFAM" id="SSF49562">
    <property type="entry name" value="C2 domain (Calcium/lipid-binding domain, CaLB)"/>
    <property type="match status" value="1"/>
</dbReference>
<protein>
    <recommendedName>
        <fullName evidence="4">C2 domain-containing protein</fullName>
    </recommendedName>
</protein>
<dbReference type="GO" id="GO:0099503">
    <property type="term" value="C:secretory vesicle"/>
    <property type="evidence" value="ECO:0007669"/>
    <property type="project" value="TreeGrafter"/>
</dbReference>
<evidence type="ECO:0000313" key="5">
    <source>
        <dbReference type="EMBL" id="CAI5439354.1"/>
    </source>
</evidence>
<reference evidence="5" key="1">
    <citation type="submission" date="2022-11" db="EMBL/GenBank/DDBJ databases">
        <authorList>
            <person name="Kikuchi T."/>
        </authorList>
    </citation>
    <scope>NUCLEOTIDE SEQUENCE</scope>
    <source>
        <strain evidence="5">PS1010</strain>
    </source>
</reference>
<keyword evidence="2" id="KW-0268">Exocytosis</keyword>
<dbReference type="InterPro" id="IPR035892">
    <property type="entry name" value="C2_domain_sf"/>
</dbReference>
<name>A0A9P1I861_9PELO</name>
<proteinExistence type="inferred from homology"/>
<dbReference type="Gene3D" id="2.60.40.150">
    <property type="entry name" value="C2 domain"/>
    <property type="match status" value="1"/>
</dbReference>
<dbReference type="InterPro" id="IPR000008">
    <property type="entry name" value="C2_dom"/>
</dbReference>
<dbReference type="GO" id="GO:0006887">
    <property type="term" value="P:exocytosis"/>
    <property type="evidence" value="ECO:0007669"/>
    <property type="project" value="UniProtKB-KW"/>
</dbReference>
<dbReference type="PROSITE" id="PS50004">
    <property type="entry name" value="C2"/>
    <property type="match status" value="1"/>
</dbReference>
<organism evidence="5 6">
    <name type="scientific">Caenorhabditis angaria</name>
    <dbReference type="NCBI Taxonomy" id="860376"/>
    <lineage>
        <taxon>Eukaryota</taxon>
        <taxon>Metazoa</taxon>
        <taxon>Ecdysozoa</taxon>
        <taxon>Nematoda</taxon>
        <taxon>Chromadorea</taxon>
        <taxon>Rhabditida</taxon>
        <taxon>Rhabditina</taxon>
        <taxon>Rhabditomorpha</taxon>
        <taxon>Rhabditoidea</taxon>
        <taxon>Rhabditidae</taxon>
        <taxon>Peloderinae</taxon>
        <taxon>Caenorhabditis</taxon>
    </lineage>
</organism>
<gene>
    <name evidence="5" type="ORF">CAMP_LOCUS1991</name>
</gene>
<feature type="compositionally biased region" description="Basic residues" evidence="3">
    <location>
        <begin position="468"/>
        <end position="483"/>
    </location>
</feature>
<evidence type="ECO:0000256" key="3">
    <source>
        <dbReference type="SAM" id="MobiDB-lite"/>
    </source>
</evidence>
<evidence type="ECO:0000256" key="1">
    <source>
        <dbReference type="ARBA" id="ARBA00005823"/>
    </source>
</evidence>
<feature type="compositionally biased region" description="Basic residues" evidence="3">
    <location>
        <begin position="515"/>
        <end position="527"/>
    </location>
</feature>
<dbReference type="EMBL" id="CANHGI010000001">
    <property type="protein sequence ID" value="CAI5439354.1"/>
    <property type="molecule type" value="Genomic_DNA"/>
</dbReference>
<feature type="compositionally biased region" description="Basic residues" evidence="3">
    <location>
        <begin position="536"/>
        <end position="547"/>
    </location>
</feature>
<dbReference type="InterPro" id="IPR052095">
    <property type="entry name" value="UNC-13_domain"/>
</dbReference>
<evidence type="ECO:0000256" key="2">
    <source>
        <dbReference type="ARBA" id="ARBA00022483"/>
    </source>
</evidence>
<dbReference type="AlphaFoldDB" id="A0A9P1I861"/>
<evidence type="ECO:0000313" key="6">
    <source>
        <dbReference type="Proteomes" id="UP001152747"/>
    </source>
</evidence>